<evidence type="ECO:0000313" key="1">
    <source>
        <dbReference type="EMBL" id="PUU76041.1"/>
    </source>
</evidence>
<name>A0A2T6ZKM8_TUBBO</name>
<evidence type="ECO:0000313" key="2">
    <source>
        <dbReference type="Proteomes" id="UP000244722"/>
    </source>
</evidence>
<proteinExistence type="predicted"/>
<dbReference type="InterPro" id="IPR021833">
    <property type="entry name" value="DUF3425"/>
</dbReference>
<organism evidence="1 2">
    <name type="scientific">Tuber borchii</name>
    <name type="common">White truffle</name>
    <dbReference type="NCBI Taxonomy" id="42251"/>
    <lineage>
        <taxon>Eukaryota</taxon>
        <taxon>Fungi</taxon>
        <taxon>Dikarya</taxon>
        <taxon>Ascomycota</taxon>
        <taxon>Pezizomycotina</taxon>
        <taxon>Pezizomycetes</taxon>
        <taxon>Pezizales</taxon>
        <taxon>Tuberaceae</taxon>
        <taxon>Tuber</taxon>
    </lineage>
</organism>
<protein>
    <submittedName>
        <fullName evidence="1">Uncharacterized protein</fullName>
    </submittedName>
</protein>
<sequence length="135" mass="15767">MPSLAPIDLQKSVPHHPYIDLIPYPGLRRTLLEILREHPNSINQVELCYDIESGGLRLWGQYSWLPDSYELTVEFAAKWGFLFRRDPEALTATNFWRRQRGEAPLRPEHFGSTHGHGYRGRFRDLKLVGLLRDDL</sequence>
<comment type="caution">
    <text evidence="1">The sequence shown here is derived from an EMBL/GenBank/DDBJ whole genome shotgun (WGS) entry which is preliminary data.</text>
</comment>
<dbReference type="Pfam" id="PF11905">
    <property type="entry name" value="DUF3425"/>
    <property type="match status" value="1"/>
</dbReference>
<dbReference type="AlphaFoldDB" id="A0A2T6ZKM8"/>
<dbReference type="PANTHER" id="PTHR38116:SF9">
    <property type="entry name" value="BZIP DOMAIN-CONTAINING PROTEIN"/>
    <property type="match status" value="1"/>
</dbReference>
<dbReference type="OrthoDB" id="2245989at2759"/>
<dbReference type="STRING" id="42251.A0A2T6ZKM8"/>
<accession>A0A2T6ZKM8</accession>
<dbReference type="Proteomes" id="UP000244722">
    <property type="component" value="Unassembled WGS sequence"/>
</dbReference>
<keyword evidence="2" id="KW-1185">Reference proteome</keyword>
<reference evidence="1 2" key="1">
    <citation type="submission" date="2017-04" db="EMBL/GenBank/DDBJ databases">
        <title>Draft genome sequence of Tuber borchii Vittad., a whitish edible truffle.</title>
        <authorList>
            <consortium name="DOE Joint Genome Institute"/>
            <person name="Murat C."/>
            <person name="Kuo A."/>
            <person name="Barry K.W."/>
            <person name="Clum A."/>
            <person name="Dockter R.B."/>
            <person name="Fauchery L."/>
            <person name="Iotti M."/>
            <person name="Kohler A."/>
            <person name="Labutti K."/>
            <person name="Lindquist E.A."/>
            <person name="Lipzen A."/>
            <person name="Ohm R.A."/>
            <person name="Wang M."/>
            <person name="Grigoriev I.V."/>
            <person name="Zambonelli A."/>
            <person name="Martin F.M."/>
        </authorList>
    </citation>
    <scope>NUCLEOTIDE SEQUENCE [LARGE SCALE GENOMIC DNA]</scope>
    <source>
        <strain evidence="1 2">Tbo3840</strain>
    </source>
</reference>
<dbReference type="PANTHER" id="PTHR38116">
    <property type="entry name" value="CHROMOSOME 7, WHOLE GENOME SHOTGUN SEQUENCE"/>
    <property type="match status" value="1"/>
</dbReference>
<dbReference type="EMBL" id="NESQ01000205">
    <property type="protein sequence ID" value="PUU76041.1"/>
    <property type="molecule type" value="Genomic_DNA"/>
</dbReference>
<gene>
    <name evidence="1" type="ORF">B9Z19DRAFT_992092</name>
</gene>